<dbReference type="GO" id="GO:0005886">
    <property type="term" value="C:plasma membrane"/>
    <property type="evidence" value="ECO:0007669"/>
    <property type="project" value="UniProtKB-SubCell"/>
</dbReference>
<organism evidence="11 12">
    <name type="scientific">Bradyrhizobium stylosanthis</name>
    <dbReference type="NCBI Taxonomy" id="1803665"/>
    <lineage>
        <taxon>Bacteria</taxon>
        <taxon>Pseudomonadati</taxon>
        <taxon>Pseudomonadota</taxon>
        <taxon>Alphaproteobacteria</taxon>
        <taxon>Hyphomicrobiales</taxon>
        <taxon>Nitrobacteraceae</taxon>
        <taxon>Bradyrhizobium</taxon>
    </lineage>
</organism>
<dbReference type="CDD" id="cd06225">
    <property type="entry name" value="HAMP"/>
    <property type="match status" value="1"/>
</dbReference>
<dbReference type="Pfam" id="PF00015">
    <property type="entry name" value="MCPsignal"/>
    <property type="match status" value="1"/>
</dbReference>
<dbReference type="STRING" id="1803665.GCA_001641335_06233"/>
<gene>
    <name evidence="11" type="ORF">FBZ96_108196</name>
</gene>
<feature type="domain" description="T-SNARE coiled-coil homology" evidence="9">
    <location>
        <begin position="546"/>
        <end position="608"/>
    </location>
</feature>
<comment type="similarity">
    <text evidence="4">Belongs to the methyl-accepting chemotaxis (MCP) protein family.</text>
</comment>
<evidence type="ECO:0000256" key="3">
    <source>
        <dbReference type="ARBA" id="ARBA00023224"/>
    </source>
</evidence>
<dbReference type="SUPFAM" id="SSF58104">
    <property type="entry name" value="Methyl-accepting chemotaxis protein (MCP) signaling domain"/>
    <property type="match status" value="1"/>
</dbReference>
<dbReference type="PANTHER" id="PTHR32089:SF112">
    <property type="entry name" value="LYSOZYME-LIKE PROTEIN-RELATED"/>
    <property type="match status" value="1"/>
</dbReference>
<dbReference type="InterPro" id="IPR003660">
    <property type="entry name" value="HAMP_dom"/>
</dbReference>
<evidence type="ECO:0000256" key="6">
    <source>
        <dbReference type="SAM" id="Coils"/>
    </source>
</evidence>
<evidence type="ECO:0000256" key="4">
    <source>
        <dbReference type="ARBA" id="ARBA00029447"/>
    </source>
</evidence>
<evidence type="ECO:0000313" key="12">
    <source>
        <dbReference type="Proteomes" id="UP000319949"/>
    </source>
</evidence>
<accession>A0A560DBI9</accession>
<keyword evidence="2" id="KW-0472">Membrane</keyword>
<evidence type="ECO:0000259" key="8">
    <source>
        <dbReference type="PROSITE" id="PS50111"/>
    </source>
</evidence>
<sequence>MGLGLVMAAVAVWNLWAVQDQMARLSTLSDNAARVQEISINLQALRRANLRYIYDADAPAFKEAAERETATVELLKAAAKSTVSEERLRIYNGLTSDIEKLKSLRERMGAAIDATTKGKATLLAGGDELTANTSKVVAAATATGDSYVSAFVTELEAKILLVRVANWRFLAVRDAKGPATFRTNVERAQQRLTTLEQEGLPDEVKAALGPIKTSLAAYKAAFETTSAAILQADEVYRNNIAPLIGESVDRLKVAETGLKADYQKSRAAADGVIANTTWIQEVAGGLAILFGGIVAFLIARSIVGPLATMTRAMGRLAGGDLKVEIPGRGNRDEIGDMAKAIQVFKESMVETDRLRHEQVEVEARQAENRKQDMVRLADQFEQAVGEIVNTVSSASNELEASAGTLTTTATRAQDLSTEVASASQEASANVQAVASATEELSSSVSEIARQVQESARIASEAVGQASRTNERVGELSKAAARIGDVVELINTIAGQTNLLALNATIEAARAGEAGRGFAVVASEVKALAEQTAKATGEIGQQISSIQAATEQSVGSIREISGTIERLSEISSTVAAAVEQQGAATQEISRNVQQAAHGTQRVSTNIGDVQRGASETGSASSQVLSAARSLSSDSNRLKQEVAKFLNSVHAA</sequence>
<name>A0A560DBI9_9BRAD</name>
<keyword evidence="12" id="KW-1185">Reference proteome</keyword>
<dbReference type="Proteomes" id="UP000319949">
    <property type="component" value="Unassembled WGS sequence"/>
</dbReference>
<evidence type="ECO:0000313" key="11">
    <source>
        <dbReference type="EMBL" id="TWA94464.1"/>
    </source>
</evidence>
<keyword evidence="6" id="KW-0175">Coiled coil</keyword>
<dbReference type="Pfam" id="PF00672">
    <property type="entry name" value="HAMP"/>
    <property type="match status" value="1"/>
</dbReference>
<protein>
    <submittedName>
        <fullName evidence="11">Methyl-accepting chemotaxis protein</fullName>
    </submittedName>
</protein>
<dbReference type="SMART" id="SM00283">
    <property type="entry name" value="MA"/>
    <property type="match status" value="1"/>
</dbReference>
<dbReference type="SMART" id="SM00304">
    <property type="entry name" value="HAMP"/>
    <property type="match status" value="1"/>
</dbReference>
<reference evidence="11 12" key="1">
    <citation type="submission" date="2019-06" db="EMBL/GenBank/DDBJ databases">
        <title>Genomic Encyclopedia of Type Strains, Phase IV (KMG-V): Genome sequencing to study the core and pangenomes of soil and plant-associated prokaryotes.</title>
        <authorList>
            <person name="Whitman W."/>
        </authorList>
    </citation>
    <scope>NUCLEOTIDE SEQUENCE [LARGE SCALE GENOMIC DNA]</scope>
    <source>
        <strain evidence="11 12">BR 510</strain>
    </source>
</reference>
<dbReference type="InterPro" id="IPR000727">
    <property type="entry name" value="T_SNARE_dom"/>
</dbReference>
<evidence type="ECO:0000259" key="10">
    <source>
        <dbReference type="PROSITE" id="PS50885"/>
    </source>
</evidence>
<comment type="subcellular location">
    <subcellularLocation>
        <location evidence="1">Cell inner membrane</location>
        <topology evidence="1">Multi-pass membrane protein</topology>
    </subcellularLocation>
</comment>
<dbReference type="InterPro" id="IPR004089">
    <property type="entry name" value="MCPsignal_dom"/>
</dbReference>
<dbReference type="AlphaFoldDB" id="A0A560DBI9"/>
<dbReference type="GO" id="GO:0007165">
    <property type="term" value="P:signal transduction"/>
    <property type="evidence" value="ECO:0007669"/>
    <property type="project" value="UniProtKB-KW"/>
</dbReference>
<feature type="coiled-coil region" evidence="6">
    <location>
        <begin position="349"/>
        <end position="383"/>
    </location>
</feature>
<dbReference type="Gene3D" id="1.10.287.950">
    <property type="entry name" value="Methyl-accepting chemotaxis protein"/>
    <property type="match status" value="1"/>
</dbReference>
<dbReference type="PANTHER" id="PTHR32089">
    <property type="entry name" value="METHYL-ACCEPTING CHEMOTAXIS PROTEIN MCPB"/>
    <property type="match status" value="1"/>
</dbReference>
<evidence type="ECO:0000256" key="2">
    <source>
        <dbReference type="ARBA" id="ARBA00022519"/>
    </source>
</evidence>
<proteinExistence type="inferred from homology"/>
<dbReference type="SMART" id="SM01358">
    <property type="entry name" value="HBM"/>
    <property type="match status" value="1"/>
</dbReference>
<dbReference type="InterPro" id="IPR032255">
    <property type="entry name" value="HBM"/>
</dbReference>
<dbReference type="GO" id="GO:0006935">
    <property type="term" value="P:chemotaxis"/>
    <property type="evidence" value="ECO:0007669"/>
    <property type="project" value="InterPro"/>
</dbReference>
<dbReference type="EMBL" id="VITK01000008">
    <property type="protein sequence ID" value="TWA94464.1"/>
    <property type="molecule type" value="Genomic_DNA"/>
</dbReference>
<dbReference type="PROSITE" id="PS50885">
    <property type="entry name" value="HAMP"/>
    <property type="match status" value="1"/>
</dbReference>
<keyword evidence="2" id="KW-1003">Cell membrane</keyword>
<evidence type="ECO:0000256" key="1">
    <source>
        <dbReference type="ARBA" id="ARBA00004429"/>
    </source>
</evidence>
<comment type="caution">
    <text evidence="11">The sequence shown here is derived from an EMBL/GenBank/DDBJ whole genome shotgun (WGS) entry which is preliminary data.</text>
</comment>
<feature type="domain" description="Methyl-accepting transducer" evidence="8">
    <location>
        <begin position="387"/>
        <end position="630"/>
    </location>
</feature>
<feature type="region of interest" description="Disordered" evidence="7">
    <location>
        <begin position="595"/>
        <end position="620"/>
    </location>
</feature>
<keyword evidence="3 5" id="KW-0807">Transducer</keyword>
<evidence type="ECO:0000259" key="9">
    <source>
        <dbReference type="PROSITE" id="PS50192"/>
    </source>
</evidence>
<evidence type="ECO:0000256" key="5">
    <source>
        <dbReference type="PROSITE-ProRule" id="PRU00284"/>
    </source>
</evidence>
<dbReference type="PROSITE" id="PS50192">
    <property type="entry name" value="T_SNARE"/>
    <property type="match status" value="1"/>
</dbReference>
<dbReference type="PRINTS" id="PR00260">
    <property type="entry name" value="CHEMTRNSDUCR"/>
</dbReference>
<dbReference type="InterPro" id="IPR004090">
    <property type="entry name" value="Chemotax_Me-accpt_rcpt"/>
</dbReference>
<feature type="domain" description="HAMP" evidence="10">
    <location>
        <begin position="300"/>
        <end position="353"/>
    </location>
</feature>
<dbReference type="PROSITE" id="PS50111">
    <property type="entry name" value="CHEMOTAXIS_TRANSDUC_2"/>
    <property type="match status" value="1"/>
</dbReference>
<dbReference type="Gene3D" id="6.10.340.10">
    <property type="match status" value="1"/>
</dbReference>
<evidence type="ECO:0000256" key="7">
    <source>
        <dbReference type="SAM" id="MobiDB-lite"/>
    </source>
</evidence>
<keyword evidence="2" id="KW-0997">Cell inner membrane</keyword>
<dbReference type="GO" id="GO:0004888">
    <property type="term" value="F:transmembrane signaling receptor activity"/>
    <property type="evidence" value="ECO:0007669"/>
    <property type="project" value="InterPro"/>
</dbReference>